<dbReference type="AlphaFoldDB" id="A0A1R3VFN4"/>
<evidence type="ECO:0000313" key="2">
    <source>
        <dbReference type="Proteomes" id="UP000188388"/>
    </source>
</evidence>
<reference evidence="2" key="1">
    <citation type="submission" date="2017-01" db="EMBL/GenBank/DDBJ databases">
        <authorList>
            <person name="Brunel B."/>
        </authorList>
    </citation>
    <scope>NUCLEOTIDE SEQUENCE [LARGE SCALE GENOMIC DNA]</scope>
</reference>
<dbReference type="STRING" id="1631249.BQ8794_550002"/>
<name>A0A1R3VFN4_9HYPH</name>
<dbReference type="Proteomes" id="UP000188388">
    <property type="component" value="Unassembled WGS sequence"/>
</dbReference>
<proteinExistence type="predicted"/>
<dbReference type="EMBL" id="FTPD01000051">
    <property type="protein sequence ID" value="SIT58659.1"/>
    <property type="molecule type" value="Genomic_DNA"/>
</dbReference>
<sequence length="178" mass="19253">MPSQKHDDHHLRTHPLLSRLLDVSPNVRAFRGYVGPRKDNGRVRLYPSLGDLSFSIEINESDIVASGAAPESLLPHGGTVIWVKPDAEVVCHGDRINTVAARRPRQARALDVSATNVDETQTNAGRLVEVQTGRLNIQLRPRVMSSCASCSCSSCETNPSCTSTCNQVTAQRSIGVGP</sequence>
<keyword evidence="2" id="KW-1185">Reference proteome</keyword>
<protein>
    <submittedName>
        <fullName evidence="1">Uncharacterized protein</fullName>
    </submittedName>
</protein>
<organism evidence="1 2">
    <name type="scientific">Mesorhizobium prunaredense</name>
    <dbReference type="NCBI Taxonomy" id="1631249"/>
    <lineage>
        <taxon>Bacteria</taxon>
        <taxon>Pseudomonadati</taxon>
        <taxon>Pseudomonadota</taxon>
        <taxon>Alphaproteobacteria</taxon>
        <taxon>Hyphomicrobiales</taxon>
        <taxon>Phyllobacteriaceae</taxon>
        <taxon>Mesorhizobium</taxon>
    </lineage>
</organism>
<gene>
    <name evidence="1" type="ORF">BQ8794_550002</name>
</gene>
<accession>A0A1R3VFN4</accession>
<evidence type="ECO:0000313" key="1">
    <source>
        <dbReference type="EMBL" id="SIT58659.1"/>
    </source>
</evidence>